<name>A0A368Z1Z0_9HYPH</name>
<dbReference type="PANTHER" id="PTHR43221:SF1">
    <property type="entry name" value="PROTEASE HTPX"/>
    <property type="match status" value="1"/>
</dbReference>
<evidence type="ECO:0000256" key="2">
    <source>
        <dbReference type="ARBA" id="ARBA00022475"/>
    </source>
</evidence>
<reference evidence="14 15" key="1">
    <citation type="submission" date="2018-07" db="EMBL/GenBank/DDBJ databases">
        <title>Genomic Encyclopedia of Type Strains, Phase III (KMG-III): the genomes of soil and plant-associated and newly described type strains.</title>
        <authorList>
            <person name="Whitman W."/>
        </authorList>
    </citation>
    <scope>NUCLEOTIDE SEQUENCE [LARGE SCALE GENOMIC DNA]</scope>
    <source>
        <strain evidence="14 15">31-25a</strain>
    </source>
</reference>
<dbReference type="GO" id="GO:0005886">
    <property type="term" value="C:plasma membrane"/>
    <property type="evidence" value="ECO:0007669"/>
    <property type="project" value="UniProtKB-SubCell"/>
</dbReference>
<keyword evidence="14" id="KW-0346">Stress response</keyword>
<comment type="cofactor">
    <cofactor evidence="11">
        <name>Zn(2+)</name>
        <dbReference type="ChEBI" id="CHEBI:29105"/>
    </cofactor>
    <text evidence="11">Binds 1 zinc ion per subunit.</text>
</comment>
<organism evidence="14 15">
    <name type="scientific">Phyllobacterium bourgognense</name>
    <dbReference type="NCBI Taxonomy" id="314236"/>
    <lineage>
        <taxon>Bacteria</taxon>
        <taxon>Pseudomonadati</taxon>
        <taxon>Pseudomonadota</taxon>
        <taxon>Alphaproteobacteria</taxon>
        <taxon>Hyphomicrobiales</taxon>
        <taxon>Phyllobacteriaceae</taxon>
        <taxon>Phyllobacterium</taxon>
    </lineage>
</organism>
<keyword evidence="3 11" id="KW-0645">Protease</keyword>
<dbReference type="Gene3D" id="3.30.2010.10">
    <property type="entry name" value="Metalloproteases ('zincins'), catalytic domain"/>
    <property type="match status" value="1"/>
</dbReference>
<evidence type="ECO:0000256" key="12">
    <source>
        <dbReference type="SAM" id="Phobius"/>
    </source>
</evidence>
<keyword evidence="6 11" id="KW-0378">Hydrolase</keyword>
<comment type="subcellular location">
    <subcellularLocation>
        <location evidence="1">Cell membrane</location>
        <topology evidence="1">Multi-pass membrane protein</topology>
    </subcellularLocation>
</comment>
<dbReference type="Pfam" id="PF01435">
    <property type="entry name" value="Peptidase_M48"/>
    <property type="match status" value="1"/>
</dbReference>
<dbReference type="GO" id="GO:0006508">
    <property type="term" value="P:proteolysis"/>
    <property type="evidence" value="ECO:0007669"/>
    <property type="project" value="UniProtKB-KW"/>
</dbReference>
<evidence type="ECO:0000256" key="8">
    <source>
        <dbReference type="ARBA" id="ARBA00022989"/>
    </source>
</evidence>
<feature type="transmembrane region" description="Helical" evidence="12">
    <location>
        <begin position="216"/>
        <end position="234"/>
    </location>
</feature>
<evidence type="ECO:0000256" key="6">
    <source>
        <dbReference type="ARBA" id="ARBA00022801"/>
    </source>
</evidence>
<comment type="caution">
    <text evidence="14">The sequence shown here is derived from an EMBL/GenBank/DDBJ whole genome shotgun (WGS) entry which is preliminary data.</text>
</comment>
<evidence type="ECO:0000259" key="13">
    <source>
        <dbReference type="Pfam" id="PF01435"/>
    </source>
</evidence>
<evidence type="ECO:0000256" key="11">
    <source>
        <dbReference type="RuleBase" id="RU003983"/>
    </source>
</evidence>
<evidence type="ECO:0000256" key="1">
    <source>
        <dbReference type="ARBA" id="ARBA00004651"/>
    </source>
</evidence>
<feature type="transmembrane region" description="Helical" evidence="12">
    <location>
        <begin position="189"/>
        <end position="210"/>
    </location>
</feature>
<dbReference type="EMBL" id="QPJM01000004">
    <property type="protein sequence ID" value="RCW84464.1"/>
    <property type="molecule type" value="Genomic_DNA"/>
</dbReference>
<keyword evidence="8 12" id="KW-1133">Transmembrane helix</keyword>
<keyword evidence="2" id="KW-1003">Cell membrane</keyword>
<dbReference type="InterPro" id="IPR001915">
    <property type="entry name" value="Peptidase_M48"/>
</dbReference>
<keyword evidence="9 11" id="KW-0482">Metalloprotease</keyword>
<evidence type="ECO:0000256" key="9">
    <source>
        <dbReference type="ARBA" id="ARBA00023049"/>
    </source>
</evidence>
<dbReference type="Proteomes" id="UP000253324">
    <property type="component" value="Unassembled WGS sequence"/>
</dbReference>
<evidence type="ECO:0000256" key="7">
    <source>
        <dbReference type="ARBA" id="ARBA00022833"/>
    </source>
</evidence>
<keyword evidence="7 11" id="KW-0862">Zinc</keyword>
<dbReference type="AlphaFoldDB" id="A0A368Z1Z0"/>
<comment type="similarity">
    <text evidence="11">Belongs to the peptidase M48 family.</text>
</comment>
<keyword evidence="15" id="KW-1185">Reference proteome</keyword>
<dbReference type="InterPro" id="IPR050083">
    <property type="entry name" value="HtpX_protease"/>
</dbReference>
<sequence length="400" mass="43926">MLNHPKRLGKMLFSPHISPMTDNALHLPLPGHRRSRLINRLHTWLLLAGSLLLLIVCAWTLAGPAGIIYAFVFGGISLYAIRRISPQMVLTMYKARPVTRAEFPQGLAIVEELARRASLPKPPKLHVIPSRMMNAFAVGRRDNSVVAVTDQLIRALTARELTGVLAHEISHIHNEDLKVMALADTVSRFTSLMSTVGIVSLLFNITWMASGSAAQVPWLGVIVLLFAPTIGGLLQMALSRTREFDADLGAAMLTGDPDGLADALMKLEKAQGRIWENLILPGGRIPDPSILRTHPLTEARVARLHALKEACDMAARGDILTDLELKPEDHIRTRPRSVPQIGQQYGRWNSNNLEILSLINTQATHPVVSGDNADCEACAQSLYTPDGKPRVHVARGGVYW</sequence>
<dbReference type="CDD" id="cd07339">
    <property type="entry name" value="M48B_HtpX_like"/>
    <property type="match status" value="1"/>
</dbReference>
<dbReference type="GO" id="GO:0004222">
    <property type="term" value="F:metalloendopeptidase activity"/>
    <property type="evidence" value="ECO:0007669"/>
    <property type="project" value="InterPro"/>
</dbReference>
<dbReference type="PANTHER" id="PTHR43221">
    <property type="entry name" value="PROTEASE HTPX"/>
    <property type="match status" value="1"/>
</dbReference>
<evidence type="ECO:0000313" key="14">
    <source>
        <dbReference type="EMBL" id="RCW84464.1"/>
    </source>
</evidence>
<keyword evidence="10 12" id="KW-0472">Membrane</keyword>
<evidence type="ECO:0000256" key="10">
    <source>
        <dbReference type="ARBA" id="ARBA00023136"/>
    </source>
</evidence>
<evidence type="ECO:0000256" key="4">
    <source>
        <dbReference type="ARBA" id="ARBA00022692"/>
    </source>
</evidence>
<feature type="transmembrane region" description="Helical" evidence="12">
    <location>
        <begin position="41"/>
        <end position="61"/>
    </location>
</feature>
<evidence type="ECO:0000256" key="5">
    <source>
        <dbReference type="ARBA" id="ARBA00022723"/>
    </source>
</evidence>
<dbReference type="GO" id="GO:0046872">
    <property type="term" value="F:metal ion binding"/>
    <property type="evidence" value="ECO:0007669"/>
    <property type="project" value="UniProtKB-KW"/>
</dbReference>
<evidence type="ECO:0000313" key="15">
    <source>
        <dbReference type="Proteomes" id="UP000253324"/>
    </source>
</evidence>
<protein>
    <submittedName>
        <fullName evidence="14">Heat shock protein HtpX</fullName>
    </submittedName>
</protein>
<feature type="transmembrane region" description="Helical" evidence="12">
    <location>
        <begin position="67"/>
        <end position="84"/>
    </location>
</feature>
<keyword evidence="4 12" id="KW-0812">Transmembrane</keyword>
<accession>A0A368Z1Z0</accession>
<proteinExistence type="inferred from homology"/>
<evidence type="ECO:0000256" key="3">
    <source>
        <dbReference type="ARBA" id="ARBA00022670"/>
    </source>
</evidence>
<gene>
    <name evidence="14" type="ORF">C7476_104219</name>
</gene>
<keyword evidence="5" id="KW-0479">Metal-binding</keyword>
<feature type="domain" description="Peptidase M48" evidence="13">
    <location>
        <begin position="108"/>
        <end position="306"/>
    </location>
</feature>